<organism evidence="10 11">
    <name type="scientific">Caloramator quimbayensis</name>
    <dbReference type="NCBI Taxonomy" id="1147123"/>
    <lineage>
        <taxon>Bacteria</taxon>
        <taxon>Bacillati</taxon>
        <taxon>Bacillota</taxon>
        <taxon>Clostridia</taxon>
        <taxon>Eubacteriales</taxon>
        <taxon>Clostridiaceae</taxon>
        <taxon>Caloramator</taxon>
    </lineage>
</organism>
<protein>
    <recommendedName>
        <fullName evidence="7">Tagatose-6-phosphate kinase</fullName>
        <ecNumber evidence="7">2.7.1.144</ecNumber>
    </recommendedName>
</protein>
<dbReference type="SUPFAM" id="SSF53613">
    <property type="entry name" value="Ribokinase-like"/>
    <property type="match status" value="1"/>
</dbReference>
<dbReference type="FunFam" id="3.40.1190.20:FF:000001">
    <property type="entry name" value="Phosphofructokinase"/>
    <property type="match status" value="1"/>
</dbReference>
<dbReference type="NCBIfam" id="TIGR03828">
    <property type="entry name" value="pfkB"/>
    <property type="match status" value="1"/>
</dbReference>
<dbReference type="AlphaFoldDB" id="A0A1T4XEE8"/>
<evidence type="ECO:0000259" key="9">
    <source>
        <dbReference type="Pfam" id="PF00294"/>
    </source>
</evidence>
<evidence type="ECO:0000256" key="1">
    <source>
        <dbReference type="ARBA" id="ARBA00005380"/>
    </source>
</evidence>
<dbReference type="InterPro" id="IPR002173">
    <property type="entry name" value="Carboh/pur_kinase_PfkB_CS"/>
</dbReference>
<comment type="pathway">
    <text evidence="7">Carbohydrate metabolism; D-tagatose 6-phosphate degradation; D-glyceraldehyde 3-phosphate and glycerone phosphate from D-tagatose 6-phosphate: step 1/2.</text>
</comment>
<dbReference type="GO" id="GO:0005524">
    <property type="term" value="F:ATP binding"/>
    <property type="evidence" value="ECO:0007669"/>
    <property type="project" value="UniProtKB-UniRule"/>
</dbReference>
<gene>
    <name evidence="10" type="ORF">SAMN05443428_10877</name>
</gene>
<comment type="similarity">
    <text evidence="7">Belongs to the carbohydrate kinase PfkB family. LacC subfamily.</text>
</comment>
<dbReference type="GO" id="GO:0008662">
    <property type="term" value="F:1-phosphofructokinase activity"/>
    <property type="evidence" value="ECO:0007669"/>
    <property type="project" value="UniProtKB-UniRule"/>
</dbReference>
<dbReference type="OrthoDB" id="9801219at2"/>
<dbReference type="GO" id="GO:0016052">
    <property type="term" value="P:carbohydrate catabolic process"/>
    <property type="evidence" value="ECO:0007669"/>
    <property type="project" value="UniProtKB-ARBA"/>
</dbReference>
<keyword evidence="2 7" id="KW-0808">Transferase</keyword>
<dbReference type="GO" id="GO:0005988">
    <property type="term" value="P:lactose metabolic process"/>
    <property type="evidence" value="ECO:0007669"/>
    <property type="project" value="UniProtKB-KW"/>
</dbReference>
<keyword evidence="7" id="KW-0423">Lactose metabolism</keyword>
<dbReference type="PIRSF" id="PIRSF000535">
    <property type="entry name" value="1PFK/6PFK/LacC"/>
    <property type="match status" value="1"/>
</dbReference>
<dbReference type="PROSITE" id="PS00584">
    <property type="entry name" value="PFKB_KINASES_2"/>
    <property type="match status" value="1"/>
</dbReference>
<dbReference type="EMBL" id="FUYH01000008">
    <property type="protein sequence ID" value="SKA87910.1"/>
    <property type="molecule type" value="Genomic_DNA"/>
</dbReference>
<evidence type="ECO:0000256" key="2">
    <source>
        <dbReference type="ARBA" id="ARBA00022679"/>
    </source>
</evidence>
<evidence type="ECO:0000313" key="11">
    <source>
        <dbReference type="Proteomes" id="UP000190105"/>
    </source>
</evidence>
<comment type="catalytic activity">
    <reaction evidence="7">
        <text>D-tagatofuranose 6-phosphate + ATP = D-tagatofuranose 1,6-bisphosphate + ADP + H(+)</text>
        <dbReference type="Rhea" id="RHEA:12420"/>
        <dbReference type="ChEBI" id="CHEBI:15378"/>
        <dbReference type="ChEBI" id="CHEBI:30616"/>
        <dbReference type="ChEBI" id="CHEBI:58694"/>
        <dbReference type="ChEBI" id="CHEBI:58695"/>
        <dbReference type="ChEBI" id="CHEBI:456216"/>
        <dbReference type="EC" id="2.7.1.144"/>
    </reaction>
</comment>
<evidence type="ECO:0000256" key="3">
    <source>
        <dbReference type="ARBA" id="ARBA00022741"/>
    </source>
</evidence>
<keyword evidence="5 7" id="KW-0067">ATP-binding</keyword>
<accession>A0A1T4XEE8</accession>
<dbReference type="Proteomes" id="UP000190105">
    <property type="component" value="Unassembled WGS sequence"/>
</dbReference>
<dbReference type="InterPro" id="IPR017583">
    <property type="entry name" value="Tagatose/fructose_Pkinase"/>
</dbReference>
<evidence type="ECO:0000256" key="6">
    <source>
        <dbReference type="ARBA" id="ARBA00047745"/>
    </source>
</evidence>
<feature type="domain" description="Carbohydrate kinase PfkB" evidence="9">
    <location>
        <begin position="23"/>
        <end position="292"/>
    </location>
</feature>
<comment type="similarity">
    <text evidence="1">Belongs to the carbohydrate kinase pfkB family.</text>
</comment>
<dbReference type="STRING" id="1147123.SAMN05443428_10877"/>
<proteinExistence type="inferred from homology"/>
<reference evidence="11" key="1">
    <citation type="submission" date="2017-02" db="EMBL/GenBank/DDBJ databases">
        <authorList>
            <person name="Varghese N."/>
            <person name="Submissions S."/>
        </authorList>
    </citation>
    <scope>NUCLEOTIDE SEQUENCE [LARGE SCALE GENOMIC DNA]</scope>
    <source>
        <strain evidence="11">USBA 833</strain>
    </source>
</reference>
<dbReference type="PANTHER" id="PTHR46566:SF1">
    <property type="entry name" value="1-PHOSPHOFRUCTOKINASE"/>
    <property type="match status" value="1"/>
</dbReference>
<evidence type="ECO:0000256" key="4">
    <source>
        <dbReference type="ARBA" id="ARBA00022777"/>
    </source>
</evidence>
<dbReference type="PANTHER" id="PTHR46566">
    <property type="entry name" value="1-PHOSPHOFRUCTOKINASE-RELATED"/>
    <property type="match status" value="1"/>
</dbReference>
<dbReference type="Pfam" id="PF00294">
    <property type="entry name" value="PfkB"/>
    <property type="match status" value="1"/>
</dbReference>
<dbReference type="EC" id="2.7.1.144" evidence="7"/>
<evidence type="ECO:0000256" key="5">
    <source>
        <dbReference type="ARBA" id="ARBA00022840"/>
    </source>
</evidence>
<keyword evidence="4 8" id="KW-0418">Kinase</keyword>
<dbReference type="GO" id="GO:2001059">
    <property type="term" value="P:D-tagatose 6-phosphate catabolic process"/>
    <property type="evidence" value="ECO:0007669"/>
    <property type="project" value="UniProtKB-UniPathway"/>
</dbReference>
<name>A0A1T4XEE8_9CLOT</name>
<keyword evidence="3 7" id="KW-0547">Nucleotide-binding</keyword>
<evidence type="ECO:0000256" key="7">
    <source>
        <dbReference type="PIRNR" id="PIRNR000535"/>
    </source>
</evidence>
<dbReference type="NCBIfam" id="TIGR03168">
    <property type="entry name" value="1-PFK"/>
    <property type="match status" value="1"/>
</dbReference>
<dbReference type="GO" id="GO:0044281">
    <property type="term" value="P:small molecule metabolic process"/>
    <property type="evidence" value="ECO:0007669"/>
    <property type="project" value="UniProtKB-ARBA"/>
</dbReference>
<keyword evidence="11" id="KW-1185">Reference proteome</keyword>
<dbReference type="CDD" id="cd01164">
    <property type="entry name" value="FruK_PfkB_like"/>
    <property type="match status" value="1"/>
</dbReference>
<dbReference type="InterPro" id="IPR029056">
    <property type="entry name" value="Ribokinase-like"/>
</dbReference>
<comment type="function">
    <text evidence="8">Catalyzes the ATP-dependent phosphorylation of fructose-l-phosphate to fructose-l,6-bisphosphate.</text>
</comment>
<dbReference type="GO" id="GO:0009024">
    <property type="term" value="F:tagatose-6-phosphate kinase activity"/>
    <property type="evidence" value="ECO:0007669"/>
    <property type="project" value="UniProtKB-EC"/>
</dbReference>
<dbReference type="UniPathway" id="UPA00704">
    <property type="reaction ID" value="UER00715"/>
</dbReference>
<dbReference type="GO" id="GO:0005829">
    <property type="term" value="C:cytosol"/>
    <property type="evidence" value="ECO:0007669"/>
    <property type="project" value="TreeGrafter"/>
</dbReference>
<comment type="catalytic activity">
    <reaction evidence="6 8">
        <text>beta-D-fructose 1-phosphate + ATP = beta-D-fructose 1,6-bisphosphate + ADP + H(+)</text>
        <dbReference type="Rhea" id="RHEA:14213"/>
        <dbReference type="ChEBI" id="CHEBI:15378"/>
        <dbReference type="ChEBI" id="CHEBI:30616"/>
        <dbReference type="ChEBI" id="CHEBI:32966"/>
        <dbReference type="ChEBI" id="CHEBI:138881"/>
        <dbReference type="ChEBI" id="CHEBI:456216"/>
        <dbReference type="EC" id="2.7.1.56"/>
    </reaction>
</comment>
<dbReference type="InterPro" id="IPR011611">
    <property type="entry name" value="PfkB_dom"/>
</dbReference>
<dbReference type="InterPro" id="IPR022463">
    <property type="entry name" value="1-PFruKinase"/>
</dbReference>
<evidence type="ECO:0000256" key="8">
    <source>
        <dbReference type="RuleBase" id="RU369061"/>
    </source>
</evidence>
<dbReference type="Gene3D" id="3.40.1190.20">
    <property type="match status" value="1"/>
</dbReference>
<evidence type="ECO:0000313" key="10">
    <source>
        <dbReference type="EMBL" id="SKA87910.1"/>
    </source>
</evidence>
<sequence>MIFTVTLNPAVDKTLTISNFSIGHVNRVESLRVDAGGKGINVSKTIKELKGESTAFGFIGGKSGEYIKEYLDDVEIKNDFLWINKDTRTNIKIVDTLNNTFTDINESGPIVSQKDLEKIKKKILDSVDENSVLVLSGSIPNGLGNSTYKDIIEYVSSKNVKVILDAEGELFIEGIKASPYLVKPNKYELEKTFNISIENDLVLIDACRKVISMGVKYVVVSLGENGSVMVSKDRVLKARGLKVNVKSTVGAGDSMVAALALSIERNYDLDYALRFAAATSTANVMTEGTQTAEYEVINELINEIQIEEINM</sequence>
<dbReference type="RefSeq" id="WP_078696384.1">
    <property type="nucleotide sequence ID" value="NZ_FUYH01000008.1"/>
</dbReference>